<gene>
    <name evidence="1" type="ORF">EHR08_12435</name>
</gene>
<dbReference type="AlphaFoldDB" id="A0A6H3NR81"/>
<dbReference type="RefSeq" id="WP_135746487.1">
    <property type="nucleotide sequence ID" value="NZ_RQHT01000015.1"/>
</dbReference>
<dbReference type="OrthoDB" id="9815144at2"/>
<dbReference type="InterPro" id="IPR003737">
    <property type="entry name" value="GlcNAc_PI_deacetylase-related"/>
</dbReference>
<accession>A0A6H3NR81</accession>
<dbReference type="Proteomes" id="UP000297649">
    <property type="component" value="Unassembled WGS sequence"/>
</dbReference>
<dbReference type="EMBL" id="RQHU01000019">
    <property type="protein sequence ID" value="TGN12189.1"/>
    <property type="molecule type" value="Genomic_DNA"/>
</dbReference>
<dbReference type="SUPFAM" id="SSF102588">
    <property type="entry name" value="LmbE-like"/>
    <property type="match status" value="1"/>
</dbReference>
<name>A0A6H3NR81_9LEPT</name>
<keyword evidence="2" id="KW-1185">Reference proteome</keyword>
<comment type="caution">
    <text evidence="1">The sequence shown here is derived from an EMBL/GenBank/DDBJ whole genome shotgun (WGS) entry which is preliminary data.</text>
</comment>
<organism evidence="1 2">
    <name type="scientific">Leptospira bandrabouensis</name>
    <dbReference type="NCBI Taxonomy" id="2484903"/>
    <lineage>
        <taxon>Bacteria</taxon>
        <taxon>Pseudomonadati</taxon>
        <taxon>Spirochaetota</taxon>
        <taxon>Spirochaetia</taxon>
        <taxon>Leptospirales</taxon>
        <taxon>Leptospiraceae</taxon>
        <taxon>Leptospira</taxon>
    </lineage>
</organism>
<reference evidence="1" key="1">
    <citation type="journal article" date="2019" name="PLoS Negl. Trop. Dis.">
        <title>Revisiting the worldwide diversity of Leptospira species in the environment.</title>
        <authorList>
            <person name="Vincent A.T."/>
            <person name="Schiettekatte O."/>
            <person name="Bourhy P."/>
            <person name="Veyrier F.J."/>
            <person name="Picardeau M."/>
        </authorList>
    </citation>
    <scope>NUCLEOTIDE SEQUENCE [LARGE SCALE GENOMIC DNA]</scope>
    <source>
        <strain evidence="1">201601109</strain>
    </source>
</reference>
<dbReference type="PANTHER" id="PTHR12993">
    <property type="entry name" value="N-ACETYLGLUCOSAMINYL-PHOSPHATIDYLINOSITOL DE-N-ACETYLASE-RELATED"/>
    <property type="match status" value="1"/>
</dbReference>
<dbReference type="InterPro" id="IPR024078">
    <property type="entry name" value="LmbE-like_dom_sf"/>
</dbReference>
<dbReference type="Pfam" id="PF02585">
    <property type="entry name" value="PIG-L"/>
    <property type="match status" value="1"/>
</dbReference>
<evidence type="ECO:0000313" key="1">
    <source>
        <dbReference type="EMBL" id="TGN12189.1"/>
    </source>
</evidence>
<dbReference type="PANTHER" id="PTHR12993:SF11">
    <property type="entry name" value="N-ACETYLGLUCOSAMINYL-PHOSPHATIDYLINOSITOL DE-N-ACETYLASE"/>
    <property type="match status" value="1"/>
</dbReference>
<sequence length="229" mass="25557">MKKTILTIAAHPDDEILGCGGTMARLSEEGHNVHILILAEGLTSRQVIRDRNSKVTELGDLAISAKKSAEVVGAKSIELLDFPDNRMDSIDRLDVIKVIEEKLDELNPSIVFTHFGNDLNIDHRVVNEAVVTACRPIPGHSVRELYFFEVPSSTEWQIQNGIYFQPNVFFELGNSHFKKKKEALLSYDSEMRNFPHARSIEAVEALAKWRGASIGANFAEAFIAGRVIK</sequence>
<proteinExistence type="predicted"/>
<protein>
    <submittedName>
        <fullName evidence="1">PIG-L family deacetylase</fullName>
    </submittedName>
</protein>
<dbReference type="GO" id="GO:0016811">
    <property type="term" value="F:hydrolase activity, acting on carbon-nitrogen (but not peptide) bonds, in linear amides"/>
    <property type="evidence" value="ECO:0007669"/>
    <property type="project" value="TreeGrafter"/>
</dbReference>
<evidence type="ECO:0000313" key="2">
    <source>
        <dbReference type="Proteomes" id="UP000297649"/>
    </source>
</evidence>
<dbReference type="Gene3D" id="3.40.50.10320">
    <property type="entry name" value="LmbE-like"/>
    <property type="match status" value="1"/>
</dbReference>